<dbReference type="InterPro" id="IPR015500">
    <property type="entry name" value="Peptidase_S8_subtilisin-rel"/>
</dbReference>
<feature type="active site" description="Charge relay system" evidence="9 10">
    <location>
        <position position="187"/>
    </location>
</feature>
<sequence>MEASTSTYKFKLSLSFFFLFLFILSANVSPAIGRKNRIEPLANRNRTSPSGSRPQTSSSGLRTYIVHLHRNSATAAADDDDDRVVEWYKSFLPSETVAANEEGKKPTTSSPRMIHAYKKVATGFAARLTEAELEQIRKRDEFVHAYPDRLLPLLTTHTPGFLGLHRGAAGFWNDSNYGRGVIVGVLDTGILPTHPSFGDGGMPAPPAKWNGVCEFNASSCNNKLIGARNFVQGQAAMRETSSGAVGGLALEAPYDDEGHGTHTASTAAGAFVANANVAGQANGTASGMAPLAHLAIYKVCGEAGCADSDILAGIDAAVGDGVDVLSLSLGGGSAAFYSDATAVGTFGAIENGIFVSCSAGNDGPSYGTLSNEAPWILTVGASTTDRSIRSTVQLGSGAEFVGESLVQPSNYSSAELPLVYPGFVGTSDAALCLNGSLDGIDVKGMIVLCDDGEISRVAKGSFVKSAGGAGMIVASTESSGYILRDDVHVLPTSHVSYSDGLAIKTYVVSAASPTASISFGGTVFGAASTTPAPMVAGFSSRGPNQADPNILKPDIVGPGVNILAAWPSQVEATNVASSTFNVISGTSMSAPHLSGVAALLRSSHPDWSPAAIKSAMMTTAYAYANDGKPIPDESMSPADYFATGSGHVNVSGADNPGLVYDIAPDDYVAYLCGIPYNSTMVSAIVRRRVTCSDVSSIDGTNLNYPSFMVFLTAVNSYTAVVSRTVTNVGAADSKYTVQVVAPLGAASVTVKPTTLSFTEVNEKAQYTVTFVGNVTGTSTSYSEGYLTWISADGSIVVNSPIMIAVG</sequence>
<dbReference type="Gene3D" id="3.50.30.30">
    <property type="match status" value="1"/>
</dbReference>
<gene>
    <name evidence="17" type="ORF">M6B38_300155</name>
</gene>
<keyword evidence="6 10" id="KW-0378">Hydrolase</keyword>
<evidence type="ECO:0000256" key="10">
    <source>
        <dbReference type="PROSITE-ProRule" id="PRU01240"/>
    </source>
</evidence>
<evidence type="ECO:0000256" key="8">
    <source>
        <dbReference type="ARBA" id="ARBA00023180"/>
    </source>
</evidence>
<evidence type="ECO:0000313" key="18">
    <source>
        <dbReference type="Proteomes" id="UP001140949"/>
    </source>
</evidence>
<evidence type="ECO:0000313" key="17">
    <source>
        <dbReference type="EMBL" id="KAJ6843244.1"/>
    </source>
</evidence>
<dbReference type="Pfam" id="PF17766">
    <property type="entry name" value="fn3_6"/>
    <property type="match status" value="1"/>
</dbReference>
<evidence type="ECO:0000256" key="4">
    <source>
        <dbReference type="ARBA" id="ARBA00022670"/>
    </source>
</evidence>
<feature type="compositionally biased region" description="Low complexity" evidence="11">
    <location>
        <begin position="46"/>
        <end position="59"/>
    </location>
</feature>
<dbReference type="InterPro" id="IPR045051">
    <property type="entry name" value="SBT"/>
</dbReference>
<evidence type="ECO:0000256" key="1">
    <source>
        <dbReference type="ARBA" id="ARBA00004613"/>
    </source>
</evidence>
<keyword evidence="3" id="KW-0964">Secreted</keyword>
<dbReference type="InterPro" id="IPR041469">
    <property type="entry name" value="Subtilisin-like_FN3"/>
</dbReference>
<evidence type="ECO:0000259" key="16">
    <source>
        <dbReference type="Pfam" id="PF17766"/>
    </source>
</evidence>
<dbReference type="Proteomes" id="UP001140949">
    <property type="component" value="Unassembled WGS sequence"/>
</dbReference>
<feature type="domain" description="Peptidase S8/S53" evidence="13">
    <location>
        <begin position="178"/>
        <end position="624"/>
    </location>
</feature>
<dbReference type="InterPro" id="IPR023827">
    <property type="entry name" value="Peptidase_S8_Asp-AS"/>
</dbReference>
<dbReference type="EMBL" id="JANAVB010007294">
    <property type="protein sequence ID" value="KAJ6843244.1"/>
    <property type="molecule type" value="Genomic_DNA"/>
</dbReference>
<feature type="active site" description="Charge relay system" evidence="9 10">
    <location>
        <position position="587"/>
    </location>
</feature>
<dbReference type="Gene3D" id="3.40.50.200">
    <property type="entry name" value="Peptidase S8/S53 domain"/>
    <property type="match status" value="1"/>
</dbReference>
<dbReference type="PROSITE" id="PS00136">
    <property type="entry name" value="SUBTILASE_ASP"/>
    <property type="match status" value="1"/>
</dbReference>
<dbReference type="FunFam" id="3.40.50.200:FF:000006">
    <property type="entry name" value="Subtilisin-like protease SBT1.5"/>
    <property type="match status" value="1"/>
</dbReference>
<feature type="domain" description="PA" evidence="14">
    <location>
        <begin position="415"/>
        <end position="503"/>
    </location>
</feature>
<dbReference type="Pfam" id="PF00082">
    <property type="entry name" value="Peptidase_S8"/>
    <property type="match status" value="1"/>
</dbReference>
<keyword evidence="7 10" id="KW-0720">Serine protease</keyword>
<keyword evidence="4 10" id="KW-0645">Protease</keyword>
<dbReference type="InterPro" id="IPR036852">
    <property type="entry name" value="Peptidase_S8/S53_dom_sf"/>
</dbReference>
<dbReference type="SUPFAM" id="SSF52743">
    <property type="entry name" value="Subtilisin-like"/>
    <property type="match status" value="1"/>
</dbReference>
<dbReference type="InterPro" id="IPR000209">
    <property type="entry name" value="Peptidase_S8/S53_dom"/>
</dbReference>
<feature type="domain" description="Subtilisin-like protease fibronectin type-III" evidence="16">
    <location>
        <begin position="701"/>
        <end position="803"/>
    </location>
</feature>
<dbReference type="InterPro" id="IPR037045">
    <property type="entry name" value="S8pro/Inhibitor_I9_sf"/>
</dbReference>
<reference evidence="17" key="2">
    <citation type="submission" date="2023-04" db="EMBL/GenBank/DDBJ databases">
        <authorList>
            <person name="Bruccoleri R.E."/>
            <person name="Oakeley E.J."/>
            <person name="Faust A.-M."/>
            <person name="Dessus-Babus S."/>
            <person name="Altorfer M."/>
            <person name="Burckhardt D."/>
            <person name="Oertli M."/>
            <person name="Naumann U."/>
            <person name="Petersen F."/>
            <person name="Wong J."/>
        </authorList>
    </citation>
    <scope>NUCLEOTIDE SEQUENCE</scope>
    <source>
        <strain evidence="17">GSM-AAB239-AS_SAM_17_03QT</strain>
        <tissue evidence="17">Leaf</tissue>
    </source>
</reference>
<keyword evidence="8" id="KW-0325">Glycoprotein</keyword>
<comment type="caution">
    <text evidence="17">The sequence shown here is derived from an EMBL/GenBank/DDBJ whole genome shotgun (WGS) entry which is preliminary data.</text>
</comment>
<dbReference type="GO" id="GO:0006508">
    <property type="term" value="P:proteolysis"/>
    <property type="evidence" value="ECO:0007669"/>
    <property type="project" value="UniProtKB-KW"/>
</dbReference>
<feature type="signal peptide" evidence="12">
    <location>
        <begin position="1"/>
        <end position="33"/>
    </location>
</feature>
<protein>
    <submittedName>
        <fullName evidence="17">Subtilisin-like protease SBT1.2</fullName>
    </submittedName>
</protein>
<dbReference type="CDD" id="cd02120">
    <property type="entry name" value="PA_subtilisin_like"/>
    <property type="match status" value="1"/>
</dbReference>
<dbReference type="CDD" id="cd04852">
    <property type="entry name" value="Peptidases_S8_3"/>
    <property type="match status" value="1"/>
</dbReference>
<dbReference type="PANTHER" id="PTHR10795">
    <property type="entry name" value="PROPROTEIN CONVERTASE SUBTILISIN/KEXIN"/>
    <property type="match status" value="1"/>
</dbReference>
<evidence type="ECO:0000259" key="15">
    <source>
        <dbReference type="Pfam" id="PF05922"/>
    </source>
</evidence>
<dbReference type="InterPro" id="IPR034197">
    <property type="entry name" value="Peptidases_S8_3"/>
</dbReference>
<organism evidence="17 18">
    <name type="scientific">Iris pallida</name>
    <name type="common">Sweet iris</name>
    <dbReference type="NCBI Taxonomy" id="29817"/>
    <lineage>
        <taxon>Eukaryota</taxon>
        <taxon>Viridiplantae</taxon>
        <taxon>Streptophyta</taxon>
        <taxon>Embryophyta</taxon>
        <taxon>Tracheophyta</taxon>
        <taxon>Spermatophyta</taxon>
        <taxon>Magnoliopsida</taxon>
        <taxon>Liliopsida</taxon>
        <taxon>Asparagales</taxon>
        <taxon>Iridaceae</taxon>
        <taxon>Iridoideae</taxon>
        <taxon>Irideae</taxon>
        <taxon>Iris</taxon>
    </lineage>
</organism>
<evidence type="ECO:0000256" key="11">
    <source>
        <dbReference type="SAM" id="MobiDB-lite"/>
    </source>
</evidence>
<dbReference type="GO" id="GO:0005576">
    <property type="term" value="C:extracellular region"/>
    <property type="evidence" value="ECO:0007669"/>
    <property type="project" value="UniProtKB-SubCell"/>
</dbReference>
<evidence type="ECO:0000256" key="6">
    <source>
        <dbReference type="ARBA" id="ARBA00022801"/>
    </source>
</evidence>
<dbReference type="Gene3D" id="3.30.70.80">
    <property type="entry name" value="Peptidase S8 propeptide/proteinase inhibitor I9"/>
    <property type="match status" value="1"/>
</dbReference>
<feature type="region of interest" description="Disordered" evidence="11">
    <location>
        <begin position="40"/>
        <end position="59"/>
    </location>
</feature>
<dbReference type="AlphaFoldDB" id="A0AAX6HRU9"/>
<dbReference type="FunFam" id="3.50.30.30:FF:000005">
    <property type="entry name" value="subtilisin-like protease SBT1.5"/>
    <property type="match status" value="1"/>
</dbReference>
<evidence type="ECO:0000256" key="2">
    <source>
        <dbReference type="ARBA" id="ARBA00011073"/>
    </source>
</evidence>
<dbReference type="InterPro" id="IPR003137">
    <property type="entry name" value="PA_domain"/>
</dbReference>
<dbReference type="Gene3D" id="2.60.40.2310">
    <property type="match status" value="1"/>
</dbReference>
<evidence type="ECO:0000256" key="7">
    <source>
        <dbReference type="ARBA" id="ARBA00022825"/>
    </source>
</evidence>
<dbReference type="GO" id="GO:0004252">
    <property type="term" value="F:serine-type endopeptidase activity"/>
    <property type="evidence" value="ECO:0007669"/>
    <property type="project" value="UniProtKB-UniRule"/>
</dbReference>
<reference evidence="17" key="1">
    <citation type="journal article" date="2023" name="GigaByte">
        <title>Genome assembly of the bearded iris, Iris pallida Lam.</title>
        <authorList>
            <person name="Bruccoleri R.E."/>
            <person name="Oakeley E.J."/>
            <person name="Faust A.M.E."/>
            <person name="Altorfer M."/>
            <person name="Dessus-Babus S."/>
            <person name="Burckhardt D."/>
            <person name="Oertli M."/>
            <person name="Naumann U."/>
            <person name="Petersen F."/>
            <person name="Wong J."/>
        </authorList>
    </citation>
    <scope>NUCLEOTIDE SEQUENCE</scope>
    <source>
        <strain evidence="17">GSM-AAB239-AS_SAM_17_03QT</strain>
    </source>
</reference>
<dbReference type="InterPro" id="IPR010259">
    <property type="entry name" value="S8pro/Inhibitor_I9"/>
</dbReference>
<keyword evidence="5 12" id="KW-0732">Signal</keyword>
<evidence type="ECO:0000259" key="13">
    <source>
        <dbReference type="Pfam" id="PF00082"/>
    </source>
</evidence>
<feature type="domain" description="Inhibitor I9" evidence="15">
    <location>
        <begin position="63"/>
        <end position="151"/>
    </location>
</feature>
<comment type="subcellular location">
    <subcellularLocation>
        <location evidence="1">Secreted</location>
    </subcellularLocation>
</comment>
<evidence type="ECO:0000256" key="12">
    <source>
        <dbReference type="SAM" id="SignalP"/>
    </source>
</evidence>
<dbReference type="Pfam" id="PF02225">
    <property type="entry name" value="PA"/>
    <property type="match status" value="1"/>
</dbReference>
<keyword evidence="18" id="KW-1185">Reference proteome</keyword>
<dbReference type="InterPro" id="IPR046450">
    <property type="entry name" value="PA_dom_sf"/>
</dbReference>
<evidence type="ECO:0000256" key="5">
    <source>
        <dbReference type="ARBA" id="ARBA00022729"/>
    </source>
</evidence>
<evidence type="ECO:0000256" key="9">
    <source>
        <dbReference type="PIRSR" id="PIRSR615500-1"/>
    </source>
</evidence>
<name>A0AAX6HRU9_IRIPA</name>
<dbReference type="PRINTS" id="PR00723">
    <property type="entry name" value="SUBTILISIN"/>
</dbReference>
<dbReference type="SUPFAM" id="SSF52025">
    <property type="entry name" value="PA domain"/>
    <property type="match status" value="1"/>
</dbReference>
<evidence type="ECO:0000259" key="14">
    <source>
        <dbReference type="Pfam" id="PF02225"/>
    </source>
</evidence>
<dbReference type="PROSITE" id="PS51892">
    <property type="entry name" value="SUBTILASE"/>
    <property type="match status" value="1"/>
</dbReference>
<proteinExistence type="inferred from homology"/>
<feature type="chain" id="PRO_5043769282" evidence="12">
    <location>
        <begin position="34"/>
        <end position="806"/>
    </location>
</feature>
<feature type="active site" description="Charge relay system" evidence="9 10">
    <location>
        <position position="259"/>
    </location>
</feature>
<dbReference type="Pfam" id="PF05922">
    <property type="entry name" value="Inhibitor_I9"/>
    <property type="match status" value="1"/>
</dbReference>
<comment type="similarity">
    <text evidence="2 10">Belongs to the peptidase S8 family.</text>
</comment>
<evidence type="ECO:0000256" key="3">
    <source>
        <dbReference type="ARBA" id="ARBA00022525"/>
    </source>
</evidence>
<accession>A0AAX6HRU9</accession>